<dbReference type="Pfam" id="PF13742">
    <property type="entry name" value="tRNA_anti_2"/>
    <property type="match status" value="1"/>
</dbReference>
<organism evidence="9 10">
    <name type="scientific">Candidatus Nitronauta litoralis</name>
    <dbReference type="NCBI Taxonomy" id="2705533"/>
    <lineage>
        <taxon>Bacteria</taxon>
        <taxon>Pseudomonadati</taxon>
        <taxon>Nitrospinota/Tectimicrobiota group</taxon>
        <taxon>Nitrospinota</taxon>
        <taxon>Nitrospinia</taxon>
        <taxon>Nitrospinales</taxon>
        <taxon>Nitrospinaceae</taxon>
        <taxon>Candidatus Nitronauta</taxon>
    </lineage>
</organism>
<comment type="subunit">
    <text evidence="5">Heterooligomer composed of large and small subunits.</text>
</comment>
<keyword evidence="1 5" id="KW-0963">Cytoplasm</keyword>
<evidence type="ECO:0000256" key="2">
    <source>
        <dbReference type="ARBA" id="ARBA00022722"/>
    </source>
</evidence>
<protein>
    <recommendedName>
        <fullName evidence="5">Exodeoxyribonuclease 7 large subunit</fullName>
        <ecNumber evidence="5">3.1.11.6</ecNumber>
    </recommendedName>
    <alternativeName>
        <fullName evidence="5">Exodeoxyribonuclease VII large subunit</fullName>
        <shortName evidence="5">Exonuclease VII large subunit</shortName>
    </alternativeName>
</protein>
<evidence type="ECO:0000256" key="4">
    <source>
        <dbReference type="ARBA" id="ARBA00022839"/>
    </source>
</evidence>
<dbReference type="AlphaFoldDB" id="A0A7T0BTZ0"/>
<evidence type="ECO:0000313" key="9">
    <source>
        <dbReference type="EMBL" id="QPJ60911.1"/>
    </source>
</evidence>
<dbReference type="GO" id="GO:0005737">
    <property type="term" value="C:cytoplasm"/>
    <property type="evidence" value="ECO:0007669"/>
    <property type="project" value="UniProtKB-SubCell"/>
</dbReference>
<dbReference type="GO" id="GO:0008855">
    <property type="term" value="F:exodeoxyribonuclease VII activity"/>
    <property type="evidence" value="ECO:0007669"/>
    <property type="project" value="UniProtKB-UniRule"/>
</dbReference>
<dbReference type="InterPro" id="IPR003753">
    <property type="entry name" value="Exonuc_VII_L"/>
</dbReference>
<comment type="catalytic activity">
    <reaction evidence="5 6">
        <text>Exonucleolytic cleavage in either 5'- to 3'- or 3'- to 5'-direction to yield nucleoside 5'-phosphates.</text>
        <dbReference type="EC" id="3.1.11.6"/>
    </reaction>
</comment>
<dbReference type="KEGG" id="nli:G3M70_03005"/>
<evidence type="ECO:0000259" key="8">
    <source>
        <dbReference type="Pfam" id="PF13742"/>
    </source>
</evidence>
<dbReference type="InterPro" id="IPR020579">
    <property type="entry name" value="Exonuc_VII_lsu_C"/>
</dbReference>
<evidence type="ECO:0000256" key="3">
    <source>
        <dbReference type="ARBA" id="ARBA00022801"/>
    </source>
</evidence>
<dbReference type="GO" id="GO:0006308">
    <property type="term" value="P:DNA catabolic process"/>
    <property type="evidence" value="ECO:0007669"/>
    <property type="project" value="UniProtKB-UniRule"/>
</dbReference>
<dbReference type="CDD" id="cd04489">
    <property type="entry name" value="ExoVII_LU_OBF"/>
    <property type="match status" value="1"/>
</dbReference>
<keyword evidence="4 5" id="KW-0269">Exonuclease</keyword>
<dbReference type="EMBL" id="CP048685">
    <property type="protein sequence ID" value="QPJ60911.1"/>
    <property type="molecule type" value="Genomic_DNA"/>
</dbReference>
<evidence type="ECO:0000256" key="5">
    <source>
        <dbReference type="HAMAP-Rule" id="MF_00378"/>
    </source>
</evidence>
<reference evidence="9 10" key="1">
    <citation type="submission" date="2020-02" db="EMBL/GenBank/DDBJ databases">
        <title>Genomic and physiological characterization of two novel Nitrospinaceae genera.</title>
        <authorList>
            <person name="Mueller A.J."/>
            <person name="Jung M.-Y."/>
            <person name="Strachan C.R."/>
            <person name="Herbold C.W."/>
            <person name="Kirkegaard R.H."/>
            <person name="Daims H."/>
        </authorList>
    </citation>
    <scope>NUCLEOTIDE SEQUENCE [LARGE SCALE GENOMIC DNA]</scope>
    <source>
        <strain evidence="9">EB</strain>
    </source>
</reference>
<gene>
    <name evidence="5 9" type="primary">xseA</name>
    <name evidence="9" type="ORF">G3M70_03005</name>
</gene>
<evidence type="ECO:0000313" key="10">
    <source>
        <dbReference type="Proteomes" id="UP000594688"/>
    </source>
</evidence>
<dbReference type="NCBIfam" id="TIGR00237">
    <property type="entry name" value="xseA"/>
    <property type="match status" value="1"/>
</dbReference>
<dbReference type="InterPro" id="IPR025824">
    <property type="entry name" value="OB-fold_nuc-bd_dom"/>
</dbReference>
<dbReference type="Proteomes" id="UP000594688">
    <property type="component" value="Chromosome"/>
</dbReference>
<evidence type="ECO:0000256" key="1">
    <source>
        <dbReference type="ARBA" id="ARBA00022490"/>
    </source>
</evidence>
<accession>A0A7T0BTZ0</accession>
<comment type="function">
    <text evidence="5">Bidirectionally degrades single-stranded DNA into large acid-insoluble oligonucleotides, which are then degraded further into small acid-soluble oligonucleotides.</text>
</comment>
<dbReference type="PANTHER" id="PTHR30008">
    <property type="entry name" value="EXODEOXYRIBONUCLEASE 7 LARGE SUBUNIT"/>
    <property type="match status" value="1"/>
</dbReference>
<evidence type="ECO:0000259" key="7">
    <source>
        <dbReference type="Pfam" id="PF02601"/>
    </source>
</evidence>
<sequence length="533" mass="60319">MNDPYGGTNLFSHPEEPDDEIEEELEETPSVYTVSELTAAISGVLEMNFDSIWLEGEISGHKVAQSKHAYFTLKDDRCQIRCVMFRGSRSGLKFEPEDGDQILLSGRVAVYQARGEYQIIVDSMEPRGLGALQKAFDQLKKKLEEEGLFAAQHKKPLPQFPWKVGVITSPTGAVIRDILNVIKRRNPKVSVLLNPVKVQGEGSAIEIAKAIKEMNLRQDLDLLIVGRGGGSIEDLWAFNEEVVARAIFQSRIPVISAVGHEVDVTIADFVADLRAPTPSAAAEIAVPVLDEMLDLLRGLTENMIGQIEWQFQDRRERLLSLIDRRFFREPARILENPAQRLDDMSARLTRSLETWSLVQREGLNSRVKRLLSASPERKLIQQRARLENQEQLLGHLMMSRVRLERNRLDLSRLPRSLDSWSRVQRETLRSLVKRLLSASPERKLAQARSRFDSQNHLLAHLMTGGLKTERNRFDAIARQLDSLSPLQVLGRGYSLTSKRETGKVVFRKDQVKPGDRLRIRLSDGELDATVEDG</sequence>
<proteinExistence type="inferred from homology"/>
<keyword evidence="2 5" id="KW-0540">Nuclease</keyword>
<keyword evidence="3 5" id="KW-0378">Hydrolase</keyword>
<evidence type="ECO:0000256" key="6">
    <source>
        <dbReference type="RuleBase" id="RU004355"/>
    </source>
</evidence>
<name>A0A7T0BTZ0_9BACT</name>
<dbReference type="GO" id="GO:0003676">
    <property type="term" value="F:nucleic acid binding"/>
    <property type="evidence" value="ECO:0007669"/>
    <property type="project" value="InterPro"/>
</dbReference>
<feature type="domain" description="Exonuclease VII large subunit C-terminal" evidence="7">
    <location>
        <begin position="148"/>
        <end position="418"/>
    </location>
</feature>
<dbReference type="HAMAP" id="MF_00378">
    <property type="entry name" value="Exonuc_7_L"/>
    <property type="match status" value="1"/>
</dbReference>
<dbReference type="GO" id="GO:0009318">
    <property type="term" value="C:exodeoxyribonuclease VII complex"/>
    <property type="evidence" value="ECO:0007669"/>
    <property type="project" value="UniProtKB-UniRule"/>
</dbReference>
<dbReference type="EC" id="3.1.11.6" evidence="5"/>
<feature type="domain" description="OB-fold nucleic acid binding" evidence="8">
    <location>
        <begin position="32"/>
        <end position="125"/>
    </location>
</feature>
<dbReference type="Pfam" id="PF02601">
    <property type="entry name" value="Exonuc_VII_L"/>
    <property type="match status" value="1"/>
</dbReference>
<comment type="subcellular location">
    <subcellularLocation>
        <location evidence="5 6">Cytoplasm</location>
    </subcellularLocation>
</comment>
<dbReference type="PANTHER" id="PTHR30008:SF0">
    <property type="entry name" value="EXODEOXYRIBONUCLEASE 7 LARGE SUBUNIT"/>
    <property type="match status" value="1"/>
</dbReference>
<comment type="similarity">
    <text evidence="5 6">Belongs to the XseA family.</text>
</comment>